<accession>A0A423WEY0</accession>
<evidence type="ECO:0000256" key="1">
    <source>
        <dbReference type="SAM" id="Phobius"/>
    </source>
</evidence>
<dbReference type="OrthoDB" id="5279542at2759"/>
<dbReference type="EMBL" id="LKEA01000018">
    <property type="protein sequence ID" value="ROW01947.1"/>
    <property type="molecule type" value="Genomic_DNA"/>
</dbReference>
<feature type="transmembrane region" description="Helical" evidence="1">
    <location>
        <begin position="61"/>
        <end position="85"/>
    </location>
</feature>
<dbReference type="Proteomes" id="UP000283895">
    <property type="component" value="Unassembled WGS sequence"/>
</dbReference>
<keyword evidence="1" id="KW-0812">Transmembrane</keyword>
<reference evidence="2 3" key="1">
    <citation type="submission" date="2015-09" db="EMBL/GenBank/DDBJ databases">
        <title>Host preference determinants of Valsa canker pathogens revealed by comparative genomics.</title>
        <authorList>
            <person name="Yin Z."/>
            <person name="Huang L."/>
        </authorList>
    </citation>
    <scope>NUCLEOTIDE SEQUENCE [LARGE SCALE GENOMIC DNA]</scope>
    <source>
        <strain evidence="2 3">03-1</strain>
    </source>
</reference>
<feature type="transmembrane region" description="Helical" evidence="1">
    <location>
        <begin position="136"/>
        <end position="158"/>
    </location>
</feature>
<sequence length="227" mass="25903">MKVLDNYPESPLQTMPDPTQLSPVRLVPYNPRWHWGKFTTRCFIILFSACIWGLLVIDDIWALVIVPVLISDIVWQFAELITLAFRRTKKRGIHPVAHLVIDLAHMLCYFAIAVLYSMVIYNIASFENKEQQKAGFIPRIVIDVFLFVQWIFHLLLFVRDCVEVNQRRRAKVAPTMMCYIPGQGAPFAVKRDSTELPPASSEAVPMDDAKVLLHPSNSSASSLSKNF</sequence>
<dbReference type="AlphaFoldDB" id="A0A423WEY0"/>
<evidence type="ECO:0000313" key="3">
    <source>
        <dbReference type="Proteomes" id="UP000283895"/>
    </source>
</evidence>
<feature type="transmembrane region" description="Helical" evidence="1">
    <location>
        <begin position="38"/>
        <end position="55"/>
    </location>
</feature>
<keyword evidence="3" id="KW-1185">Reference proteome</keyword>
<keyword evidence="1" id="KW-0472">Membrane</keyword>
<keyword evidence="1" id="KW-1133">Transmembrane helix</keyword>
<name>A0A423WEY0_9PEZI</name>
<evidence type="ECO:0000313" key="2">
    <source>
        <dbReference type="EMBL" id="ROW01947.1"/>
    </source>
</evidence>
<dbReference type="STRING" id="356882.A0A423WEY0"/>
<comment type="caution">
    <text evidence="2">The sequence shown here is derived from an EMBL/GenBank/DDBJ whole genome shotgun (WGS) entry which is preliminary data.</text>
</comment>
<protein>
    <submittedName>
        <fullName evidence="2">Uncharacterized protein</fullName>
    </submittedName>
</protein>
<proteinExistence type="predicted"/>
<feature type="transmembrane region" description="Helical" evidence="1">
    <location>
        <begin position="106"/>
        <end position="124"/>
    </location>
</feature>
<organism evidence="2 3">
    <name type="scientific">Cytospora schulzeri</name>
    <dbReference type="NCBI Taxonomy" id="448051"/>
    <lineage>
        <taxon>Eukaryota</taxon>
        <taxon>Fungi</taxon>
        <taxon>Dikarya</taxon>
        <taxon>Ascomycota</taxon>
        <taxon>Pezizomycotina</taxon>
        <taxon>Sordariomycetes</taxon>
        <taxon>Sordariomycetidae</taxon>
        <taxon>Diaporthales</taxon>
        <taxon>Cytosporaceae</taxon>
        <taxon>Cytospora</taxon>
    </lineage>
</organism>
<gene>
    <name evidence="2" type="ORF">VMCG_05626</name>
</gene>